<protein>
    <submittedName>
        <fullName evidence="3">Uncharacterized protein</fullName>
    </submittedName>
</protein>
<accession>A0A9N8EQE6</accession>
<evidence type="ECO:0000256" key="2">
    <source>
        <dbReference type="SAM" id="Phobius"/>
    </source>
</evidence>
<dbReference type="AlphaFoldDB" id="A0A9N8EQE6"/>
<keyword evidence="2" id="KW-1133">Transmembrane helix</keyword>
<reference evidence="3" key="1">
    <citation type="submission" date="2020-06" db="EMBL/GenBank/DDBJ databases">
        <authorList>
            <consortium name="Plant Systems Biology data submission"/>
        </authorList>
    </citation>
    <scope>NUCLEOTIDE SEQUENCE</scope>
    <source>
        <strain evidence="3">D6</strain>
    </source>
</reference>
<keyword evidence="4" id="KW-1185">Reference proteome</keyword>
<sequence>MDESASPSSRQSRYLAILAPLVGALVVLAMATVSMDRPDQVSEWTVGTFLPEFMHRRLHHPHGEIAKYFACTRVLASSDHDYDNALNLEEYKSFMNTYADEHWSQQVGEDLPTELKEIFNKYAKATEGKSTDIIDIYGSRNGERDGISAHQEDLLEGLCNATDVTLGEMFKSEHETLGVTVTDVSEVREVGGGTAKGGVQRLAVNASFTMTLPEGMSLQDLLDSLESGEDPGHLRHAFKSFVTGVVGHIGGTIEEGGGDSDGNSTVDDATLDFDDNTTRRELERFGAGGIRGGLLIAFDATEEDNPARFRRLNIGFDPNSAEIYNYVESLCPGQNASSLVDSIKGTLGGIFGGNGTNSTDLEDVVEKSCVTAMGKYKIDVDEAEERSEGGLTAIYQKASDATKEAIDSGALETELEKEPDGDLFHVEGHGVVEDDSFDPFVEVTLQEEEHEKSMRTVDIILISVGSAIILCLCCVLCFVELERKTRPRAARG</sequence>
<feature type="region of interest" description="Disordered" evidence="1">
    <location>
        <begin position="252"/>
        <end position="271"/>
    </location>
</feature>
<name>A0A9N8EQE6_9STRA</name>
<keyword evidence="2" id="KW-0472">Membrane</keyword>
<proteinExistence type="predicted"/>
<dbReference type="Proteomes" id="UP001153069">
    <property type="component" value="Unassembled WGS sequence"/>
</dbReference>
<comment type="caution">
    <text evidence="3">The sequence shown here is derived from an EMBL/GenBank/DDBJ whole genome shotgun (WGS) entry which is preliminary data.</text>
</comment>
<evidence type="ECO:0000256" key="1">
    <source>
        <dbReference type="SAM" id="MobiDB-lite"/>
    </source>
</evidence>
<dbReference type="EMBL" id="CAICTM010001598">
    <property type="protein sequence ID" value="CAB9524883.1"/>
    <property type="molecule type" value="Genomic_DNA"/>
</dbReference>
<feature type="transmembrane region" description="Helical" evidence="2">
    <location>
        <begin position="459"/>
        <end position="481"/>
    </location>
</feature>
<organism evidence="3 4">
    <name type="scientific">Seminavis robusta</name>
    <dbReference type="NCBI Taxonomy" id="568900"/>
    <lineage>
        <taxon>Eukaryota</taxon>
        <taxon>Sar</taxon>
        <taxon>Stramenopiles</taxon>
        <taxon>Ochrophyta</taxon>
        <taxon>Bacillariophyta</taxon>
        <taxon>Bacillariophyceae</taxon>
        <taxon>Bacillariophycidae</taxon>
        <taxon>Naviculales</taxon>
        <taxon>Naviculaceae</taxon>
        <taxon>Seminavis</taxon>
    </lineage>
</organism>
<keyword evidence="2" id="KW-0812">Transmembrane</keyword>
<evidence type="ECO:0000313" key="4">
    <source>
        <dbReference type="Proteomes" id="UP001153069"/>
    </source>
</evidence>
<gene>
    <name evidence="3" type="ORF">SEMRO_1600_G285020.1</name>
</gene>
<evidence type="ECO:0000313" key="3">
    <source>
        <dbReference type="EMBL" id="CAB9524883.1"/>
    </source>
</evidence>